<dbReference type="WBParaSite" id="Smp_331360.1">
    <property type="protein sequence ID" value="Smp_331360.1"/>
    <property type="gene ID" value="Smp_331360"/>
</dbReference>
<reference evidence="2" key="1">
    <citation type="journal article" date="2012" name="PLoS Negl. Trop. Dis.">
        <title>A systematically improved high quality genome and transcriptome of the human blood fluke Schistosoma mansoni.</title>
        <authorList>
            <person name="Protasio A.V."/>
            <person name="Tsai I.J."/>
            <person name="Babbage A."/>
            <person name="Nichol S."/>
            <person name="Hunt M."/>
            <person name="Aslett M.A."/>
            <person name="De Silva N."/>
            <person name="Velarde G.S."/>
            <person name="Anderson T.J."/>
            <person name="Clark R.C."/>
            <person name="Davidson C."/>
            <person name="Dillon G.P."/>
            <person name="Holroyd N.E."/>
            <person name="LoVerde P.T."/>
            <person name="Lloyd C."/>
            <person name="McQuillan J."/>
            <person name="Oliveira G."/>
            <person name="Otto T.D."/>
            <person name="Parker-Manuel S.J."/>
            <person name="Quail M.A."/>
            <person name="Wilson R.A."/>
            <person name="Zerlotini A."/>
            <person name="Dunne D.W."/>
            <person name="Berriman M."/>
        </authorList>
    </citation>
    <scope>NUCLEOTIDE SEQUENCE [LARGE SCALE GENOMIC DNA]</scope>
    <source>
        <strain evidence="2">Puerto Rican</strain>
    </source>
</reference>
<feature type="chain" id="PRO_5024415316" evidence="1">
    <location>
        <begin position="25"/>
        <end position="82"/>
    </location>
</feature>
<sequence length="82" mass="9421">MYNGIVHLLSAEVLFSFLVINSLTDKIFDKQNIYDVSENDLFFRLAQPSFAVYNSKNVCSIPAPFFITRQGKYECGHKHSEL</sequence>
<feature type="signal peptide" evidence="1">
    <location>
        <begin position="1"/>
        <end position="24"/>
    </location>
</feature>
<protein>
    <submittedName>
        <fullName evidence="3">Secreted protein</fullName>
    </submittedName>
</protein>
<proteinExistence type="predicted"/>
<keyword evidence="2" id="KW-1185">Reference proteome</keyword>
<dbReference type="InParanoid" id="A0A5K4F9G2"/>
<dbReference type="AlphaFoldDB" id="A0A5K4F9G2"/>
<evidence type="ECO:0000313" key="3">
    <source>
        <dbReference type="WBParaSite" id="Smp_331360.1"/>
    </source>
</evidence>
<accession>A0A5K4F9G2</accession>
<organism evidence="2 3">
    <name type="scientific">Schistosoma mansoni</name>
    <name type="common">Blood fluke</name>
    <dbReference type="NCBI Taxonomy" id="6183"/>
    <lineage>
        <taxon>Eukaryota</taxon>
        <taxon>Metazoa</taxon>
        <taxon>Spiralia</taxon>
        <taxon>Lophotrochozoa</taxon>
        <taxon>Platyhelminthes</taxon>
        <taxon>Trematoda</taxon>
        <taxon>Digenea</taxon>
        <taxon>Strigeidida</taxon>
        <taxon>Schistosomatoidea</taxon>
        <taxon>Schistosomatidae</taxon>
        <taxon>Schistosoma</taxon>
    </lineage>
</organism>
<dbReference type="Proteomes" id="UP000008854">
    <property type="component" value="Unassembled WGS sequence"/>
</dbReference>
<evidence type="ECO:0000313" key="2">
    <source>
        <dbReference type="Proteomes" id="UP000008854"/>
    </source>
</evidence>
<name>A0A5K4F9G2_SCHMA</name>
<reference evidence="3" key="2">
    <citation type="submission" date="2019-11" db="UniProtKB">
        <authorList>
            <consortium name="WormBaseParasite"/>
        </authorList>
    </citation>
    <scope>IDENTIFICATION</scope>
    <source>
        <strain evidence="3">Puerto Rican</strain>
    </source>
</reference>
<keyword evidence="1" id="KW-0732">Signal</keyword>
<evidence type="ECO:0000256" key="1">
    <source>
        <dbReference type="SAM" id="SignalP"/>
    </source>
</evidence>